<accession>A0A834YMD1</accession>
<dbReference type="Proteomes" id="UP000655225">
    <property type="component" value="Unassembled WGS sequence"/>
</dbReference>
<dbReference type="Pfam" id="PF04628">
    <property type="entry name" value="Sedlin_N"/>
    <property type="match status" value="1"/>
</dbReference>
<dbReference type="EMBL" id="JABCRI010000019">
    <property type="protein sequence ID" value="KAF8389385.1"/>
    <property type="molecule type" value="Genomic_DNA"/>
</dbReference>
<sequence length="208" mass="23989">MASTTCFIIVSRNDIPIYEAEVSSAVKLSLFFVSGWTFCPCPRSCLWSTVDTLTSLSCGRKKMLLISTNSYYMRLWILFRTLLRLQVLCGVLSLLIGLEGSGQVQRFGGVSIRYCWSYPTYFQIVLQINISIIFTKGAITQVNFNFVNFKLIIFVDILASFFVSLTAHIIHMRLMLLHDSCNDDEIKSFFQKVHELYIKVYYCTLFFH</sequence>
<evidence type="ECO:0000256" key="1">
    <source>
        <dbReference type="SAM" id="Phobius"/>
    </source>
</evidence>
<dbReference type="GO" id="GO:0005737">
    <property type="term" value="C:cytoplasm"/>
    <property type="evidence" value="ECO:0007669"/>
    <property type="project" value="GOC"/>
</dbReference>
<proteinExistence type="predicted"/>
<reference evidence="2 3" key="1">
    <citation type="submission" date="2020-04" db="EMBL/GenBank/DDBJ databases">
        <title>Plant Genome Project.</title>
        <authorList>
            <person name="Zhang R.-G."/>
        </authorList>
    </citation>
    <scope>NUCLEOTIDE SEQUENCE [LARGE SCALE GENOMIC DNA]</scope>
    <source>
        <strain evidence="2">YNK0</strain>
        <tissue evidence="2">Leaf</tissue>
    </source>
</reference>
<dbReference type="InterPro" id="IPR011012">
    <property type="entry name" value="Longin-like_dom_sf"/>
</dbReference>
<evidence type="ECO:0000313" key="2">
    <source>
        <dbReference type="EMBL" id="KAF8389385.1"/>
    </source>
</evidence>
<feature type="transmembrane region" description="Helical" evidence="1">
    <location>
        <begin position="151"/>
        <end position="170"/>
    </location>
</feature>
<dbReference type="PANTHER" id="PTHR12403">
    <property type="entry name" value="TRAFFICKING PROTEIN PARTICLE COMPLEX SUBUNIT 2"/>
    <property type="match status" value="1"/>
</dbReference>
<dbReference type="OrthoDB" id="10252102at2759"/>
<evidence type="ECO:0000313" key="3">
    <source>
        <dbReference type="Proteomes" id="UP000655225"/>
    </source>
</evidence>
<keyword evidence="1" id="KW-0812">Transmembrane</keyword>
<comment type="caution">
    <text evidence="2">The sequence shown here is derived from an EMBL/GenBank/DDBJ whole genome shotgun (WGS) entry which is preliminary data.</text>
</comment>
<keyword evidence="3" id="KW-1185">Reference proteome</keyword>
<dbReference type="InterPro" id="IPR006722">
    <property type="entry name" value="Sedlin"/>
</dbReference>
<feature type="transmembrane region" description="Helical" evidence="1">
    <location>
        <begin position="71"/>
        <end position="98"/>
    </location>
</feature>
<feature type="transmembrane region" description="Helical" evidence="1">
    <location>
        <begin position="118"/>
        <end position="139"/>
    </location>
</feature>
<dbReference type="AlphaFoldDB" id="A0A834YMD1"/>
<organism evidence="2 3">
    <name type="scientific">Tetracentron sinense</name>
    <name type="common">Spur-leaf</name>
    <dbReference type="NCBI Taxonomy" id="13715"/>
    <lineage>
        <taxon>Eukaryota</taxon>
        <taxon>Viridiplantae</taxon>
        <taxon>Streptophyta</taxon>
        <taxon>Embryophyta</taxon>
        <taxon>Tracheophyta</taxon>
        <taxon>Spermatophyta</taxon>
        <taxon>Magnoliopsida</taxon>
        <taxon>Trochodendrales</taxon>
        <taxon>Trochodendraceae</taxon>
        <taxon>Tetracentron</taxon>
    </lineage>
</organism>
<keyword evidence="1" id="KW-1133">Transmembrane helix</keyword>
<dbReference type="SUPFAM" id="SSF64356">
    <property type="entry name" value="SNARE-like"/>
    <property type="match status" value="1"/>
</dbReference>
<protein>
    <submittedName>
        <fullName evidence="2">Uncharacterized protein</fullName>
    </submittedName>
</protein>
<keyword evidence="1" id="KW-0472">Membrane</keyword>
<gene>
    <name evidence="2" type="ORF">HHK36_026080</name>
</gene>
<dbReference type="GO" id="GO:0006888">
    <property type="term" value="P:endoplasmic reticulum to Golgi vesicle-mediated transport"/>
    <property type="evidence" value="ECO:0007669"/>
    <property type="project" value="InterPro"/>
</dbReference>
<dbReference type="Gene3D" id="3.30.450.70">
    <property type="match status" value="1"/>
</dbReference>
<name>A0A834YMD1_TETSI</name>